<dbReference type="EMBL" id="MU117969">
    <property type="protein sequence ID" value="KAF9652412.1"/>
    <property type="molecule type" value="Genomic_DNA"/>
</dbReference>
<evidence type="ECO:0000313" key="2">
    <source>
        <dbReference type="Proteomes" id="UP000886501"/>
    </source>
</evidence>
<organism evidence="1 2">
    <name type="scientific">Thelephora ganbajun</name>
    <name type="common">Ganba fungus</name>
    <dbReference type="NCBI Taxonomy" id="370292"/>
    <lineage>
        <taxon>Eukaryota</taxon>
        <taxon>Fungi</taxon>
        <taxon>Dikarya</taxon>
        <taxon>Basidiomycota</taxon>
        <taxon>Agaricomycotina</taxon>
        <taxon>Agaricomycetes</taxon>
        <taxon>Thelephorales</taxon>
        <taxon>Thelephoraceae</taxon>
        <taxon>Thelephora</taxon>
    </lineage>
</organism>
<reference evidence="1" key="1">
    <citation type="submission" date="2019-10" db="EMBL/GenBank/DDBJ databases">
        <authorList>
            <consortium name="DOE Joint Genome Institute"/>
            <person name="Kuo A."/>
            <person name="Miyauchi S."/>
            <person name="Kiss E."/>
            <person name="Drula E."/>
            <person name="Kohler A."/>
            <person name="Sanchez-Garcia M."/>
            <person name="Andreopoulos B."/>
            <person name="Barry K.W."/>
            <person name="Bonito G."/>
            <person name="Buee M."/>
            <person name="Carver A."/>
            <person name="Chen C."/>
            <person name="Cichocki N."/>
            <person name="Clum A."/>
            <person name="Culley D."/>
            <person name="Crous P.W."/>
            <person name="Fauchery L."/>
            <person name="Girlanda M."/>
            <person name="Hayes R."/>
            <person name="Keri Z."/>
            <person name="Labutti K."/>
            <person name="Lipzen A."/>
            <person name="Lombard V."/>
            <person name="Magnuson J."/>
            <person name="Maillard F."/>
            <person name="Morin E."/>
            <person name="Murat C."/>
            <person name="Nolan M."/>
            <person name="Ohm R."/>
            <person name="Pangilinan J."/>
            <person name="Pereira M."/>
            <person name="Perotto S."/>
            <person name="Peter M."/>
            <person name="Riley R."/>
            <person name="Sitrit Y."/>
            <person name="Stielow B."/>
            <person name="Szollosi G."/>
            <person name="Zifcakova L."/>
            <person name="Stursova M."/>
            <person name="Spatafora J.W."/>
            <person name="Tedersoo L."/>
            <person name="Vaario L.-M."/>
            <person name="Yamada A."/>
            <person name="Yan M."/>
            <person name="Wang P."/>
            <person name="Xu J."/>
            <person name="Bruns T."/>
            <person name="Baldrian P."/>
            <person name="Vilgalys R."/>
            <person name="Henrissat B."/>
            <person name="Grigoriev I.V."/>
            <person name="Hibbett D."/>
            <person name="Nagy L.G."/>
            <person name="Martin F.M."/>
        </authorList>
    </citation>
    <scope>NUCLEOTIDE SEQUENCE</scope>
    <source>
        <strain evidence="1">P2</strain>
    </source>
</reference>
<reference evidence="1" key="2">
    <citation type="journal article" date="2020" name="Nat. Commun.">
        <title>Large-scale genome sequencing of mycorrhizal fungi provides insights into the early evolution of symbiotic traits.</title>
        <authorList>
            <person name="Miyauchi S."/>
            <person name="Kiss E."/>
            <person name="Kuo A."/>
            <person name="Drula E."/>
            <person name="Kohler A."/>
            <person name="Sanchez-Garcia M."/>
            <person name="Morin E."/>
            <person name="Andreopoulos B."/>
            <person name="Barry K.W."/>
            <person name="Bonito G."/>
            <person name="Buee M."/>
            <person name="Carver A."/>
            <person name="Chen C."/>
            <person name="Cichocki N."/>
            <person name="Clum A."/>
            <person name="Culley D."/>
            <person name="Crous P.W."/>
            <person name="Fauchery L."/>
            <person name="Girlanda M."/>
            <person name="Hayes R.D."/>
            <person name="Keri Z."/>
            <person name="LaButti K."/>
            <person name="Lipzen A."/>
            <person name="Lombard V."/>
            <person name="Magnuson J."/>
            <person name="Maillard F."/>
            <person name="Murat C."/>
            <person name="Nolan M."/>
            <person name="Ohm R.A."/>
            <person name="Pangilinan J."/>
            <person name="Pereira M.F."/>
            <person name="Perotto S."/>
            <person name="Peter M."/>
            <person name="Pfister S."/>
            <person name="Riley R."/>
            <person name="Sitrit Y."/>
            <person name="Stielow J.B."/>
            <person name="Szollosi G."/>
            <person name="Zifcakova L."/>
            <person name="Stursova M."/>
            <person name="Spatafora J.W."/>
            <person name="Tedersoo L."/>
            <person name="Vaario L.M."/>
            <person name="Yamada A."/>
            <person name="Yan M."/>
            <person name="Wang P."/>
            <person name="Xu J."/>
            <person name="Bruns T."/>
            <person name="Baldrian P."/>
            <person name="Vilgalys R."/>
            <person name="Dunand C."/>
            <person name="Henrissat B."/>
            <person name="Grigoriev I.V."/>
            <person name="Hibbett D."/>
            <person name="Nagy L.G."/>
            <person name="Martin F.M."/>
        </authorList>
    </citation>
    <scope>NUCLEOTIDE SEQUENCE</scope>
    <source>
        <strain evidence="1">P2</strain>
    </source>
</reference>
<keyword evidence="2" id="KW-1185">Reference proteome</keyword>
<sequence>MPGVFSTEGLEKMTTPTKRHSLPPRPLHLATSNIESFSETPSSSDVVPSLPTTPLPQKRSATKRQQSISYLPHNSDPRWSIRSPTTAALPPSISSEGRNSPAALAPQRENAPLTLAEKHADLLRFIAQKEAKCMELRTQLASQEDELAQLKRKWEKIVNRGFDRVYATNGMTPPQGTSGPVLEGIKEGVQEVSRMIAAGLGDYDSSPSNSTKSVPAPAKTHSTHQSTSSVTTSSSGSTQFSHSSANSSLVENGFPFEPPERGEVSREKTQARIFEEASQSPTYTPILENSTVVDISKTGPDEVKISKTLRRRSREVPSETTGRVPPKLGQVQQREGKSPMLPTSSMPGLGTLPSGTPLWVLGTVGKKWEELQRTETFTKSQKRASVLLADMSQSLLNAWSTPIPSPVIGASISANPFVASISPMQTENPIPEILATQTSLLDDDSDLQGRAGGLGVVMKPNTTSPSPSIQNKSDDDDDDDDWNW</sequence>
<proteinExistence type="predicted"/>
<gene>
    <name evidence="1" type="ORF">BDM02DRAFT_3183795</name>
</gene>
<comment type="caution">
    <text evidence="1">The sequence shown here is derived from an EMBL/GenBank/DDBJ whole genome shotgun (WGS) entry which is preliminary data.</text>
</comment>
<evidence type="ECO:0000313" key="1">
    <source>
        <dbReference type="EMBL" id="KAF9652412.1"/>
    </source>
</evidence>
<name>A0ACB6ZS08_THEGA</name>
<protein>
    <submittedName>
        <fullName evidence="1">Uncharacterized protein</fullName>
    </submittedName>
</protein>
<accession>A0ACB6ZS08</accession>
<dbReference type="Proteomes" id="UP000886501">
    <property type="component" value="Unassembled WGS sequence"/>
</dbReference>